<reference evidence="1 2" key="1">
    <citation type="submission" date="2015-01" db="EMBL/GenBank/DDBJ databases">
        <title>Vibrio sp. C1 JCM 19231 whole genome shotgun sequence.</title>
        <authorList>
            <person name="Sawabe T."/>
            <person name="Meirelles P."/>
            <person name="Feng G."/>
            <person name="Sayaka M."/>
            <person name="Hattori M."/>
            <person name="Ohkuma M."/>
        </authorList>
    </citation>
    <scope>NUCLEOTIDE SEQUENCE [LARGE SCALE GENOMIC DNA]</scope>
    <source>
        <strain evidence="2">JCM 19231</strain>
    </source>
</reference>
<dbReference type="EMBL" id="BBRZ01000124">
    <property type="protein sequence ID" value="GAM59103.1"/>
    <property type="molecule type" value="Genomic_DNA"/>
</dbReference>
<comment type="caution">
    <text evidence="1">The sequence shown here is derived from an EMBL/GenBank/DDBJ whole genome shotgun (WGS) entry which is preliminary data.</text>
</comment>
<reference evidence="1 2" key="2">
    <citation type="submission" date="2015-01" db="EMBL/GenBank/DDBJ databases">
        <authorList>
            <consortium name="NBRP consortium"/>
            <person name="Sawabe T."/>
            <person name="Meirelles P."/>
            <person name="Feng G."/>
            <person name="Sayaka M."/>
            <person name="Hattori M."/>
            <person name="Ohkuma M."/>
        </authorList>
    </citation>
    <scope>NUCLEOTIDE SEQUENCE [LARGE SCALE GENOMIC DNA]</scope>
    <source>
        <strain evidence="2">JCM 19231</strain>
    </source>
</reference>
<evidence type="ECO:0000313" key="2">
    <source>
        <dbReference type="Proteomes" id="UP000031671"/>
    </source>
</evidence>
<dbReference type="Proteomes" id="UP000031671">
    <property type="component" value="Unassembled WGS sequence"/>
</dbReference>
<accession>A0A0B8P792</accession>
<proteinExistence type="predicted"/>
<protein>
    <submittedName>
        <fullName evidence="1">Uncharacterized protein</fullName>
    </submittedName>
</protein>
<gene>
    <name evidence="1" type="ORF">JCM19231_1585</name>
</gene>
<sequence length="71" mass="8389">MGTHPYLSLRLIIRVRNTKQLFDRGFAPPSIVLNDVIKFIDGHYDFSLFGTRLHRAERVHLIKNELKQQEQ</sequence>
<dbReference type="AlphaFoldDB" id="A0A0B8P792"/>
<organism evidence="1 2">
    <name type="scientific">Vibrio ishigakensis</name>
    <dbReference type="NCBI Taxonomy" id="1481914"/>
    <lineage>
        <taxon>Bacteria</taxon>
        <taxon>Pseudomonadati</taxon>
        <taxon>Pseudomonadota</taxon>
        <taxon>Gammaproteobacteria</taxon>
        <taxon>Vibrionales</taxon>
        <taxon>Vibrionaceae</taxon>
        <taxon>Vibrio</taxon>
    </lineage>
</organism>
<keyword evidence="2" id="KW-1185">Reference proteome</keyword>
<evidence type="ECO:0000313" key="1">
    <source>
        <dbReference type="EMBL" id="GAM59103.1"/>
    </source>
</evidence>
<name>A0A0B8P792_9VIBR</name>